<evidence type="ECO:0000256" key="1">
    <source>
        <dbReference type="SAM" id="MobiDB-lite"/>
    </source>
</evidence>
<evidence type="ECO:0000313" key="2">
    <source>
        <dbReference type="EMBL" id="MFC4913878.1"/>
    </source>
</evidence>
<feature type="region of interest" description="Disordered" evidence="1">
    <location>
        <begin position="513"/>
        <end position="543"/>
    </location>
</feature>
<dbReference type="EMBL" id="JBHSIT010000021">
    <property type="protein sequence ID" value="MFC4913878.1"/>
    <property type="molecule type" value="Genomic_DNA"/>
</dbReference>
<reference evidence="3" key="1">
    <citation type="journal article" date="2019" name="Int. J. Syst. Evol. Microbiol.">
        <title>The Global Catalogue of Microorganisms (GCM) 10K type strain sequencing project: providing services to taxonomists for standard genome sequencing and annotation.</title>
        <authorList>
            <consortium name="The Broad Institute Genomics Platform"/>
            <consortium name="The Broad Institute Genome Sequencing Center for Infectious Disease"/>
            <person name="Wu L."/>
            <person name="Ma J."/>
        </authorList>
    </citation>
    <scope>NUCLEOTIDE SEQUENCE [LARGE SCALE GENOMIC DNA]</scope>
    <source>
        <strain evidence="3">KLKA75</strain>
    </source>
</reference>
<dbReference type="Proteomes" id="UP001595872">
    <property type="component" value="Unassembled WGS sequence"/>
</dbReference>
<protein>
    <submittedName>
        <fullName evidence="2">Uncharacterized protein</fullName>
    </submittedName>
</protein>
<name>A0ABV9UBA0_9ACTN</name>
<organism evidence="2 3">
    <name type="scientific">Actinomadura gamaensis</name>
    <dbReference type="NCBI Taxonomy" id="1763541"/>
    <lineage>
        <taxon>Bacteria</taxon>
        <taxon>Bacillati</taxon>
        <taxon>Actinomycetota</taxon>
        <taxon>Actinomycetes</taxon>
        <taxon>Streptosporangiales</taxon>
        <taxon>Thermomonosporaceae</taxon>
        <taxon>Actinomadura</taxon>
    </lineage>
</organism>
<proteinExistence type="predicted"/>
<feature type="region of interest" description="Disordered" evidence="1">
    <location>
        <begin position="44"/>
        <end position="71"/>
    </location>
</feature>
<dbReference type="RefSeq" id="WP_378265226.1">
    <property type="nucleotide sequence ID" value="NZ_JBHSIT010000021.1"/>
</dbReference>
<accession>A0ABV9UBA0</accession>
<comment type="caution">
    <text evidence="2">The sequence shown here is derived from an EMBL/GenBank/DDBJ whole genome shotgun (WGS) entry which is preliminary data.</text>
</comment>
<evidence type="ECO:0000313" key="3">
    <source>
        <dbReference type="Proteomes" id="UP001595872"/>
    </source>
</evidence>
<keyword evidence="3" id="KW-1185">Reference proteome</keyword>
<sequence>MTAAGQPLALLAAAVAAAPPKAPAPPAPPSAEARNVVIWGYTRPDGTVPHTPPDVLNGTLGAESGDPGGEAAGPPRVCAFLGVGATVRGLAAAIEPIVNSGALDPEDPETPPDATDLKLARAELERALARYLGLDLGPNPLLAGWRAGARIILPIELTVPPAAPGRWTVGRAQLRAWARQPLPWNEAQTHTLLNWAALPLDAPTRAAALPGDPERPTWAEDLENRARDRLAQLTRPNAAPAELARLAGELTAALLANPFDPLFYAVELIRQVRRDRAGDELPLVLAVASGLTDHQARVLGWSMAGNAWFRRCWDALARRGDAAADGAGVATARARLAAALGLAPNGTGAWFGPTERGPSVPPVDLALTPSQHTVGRGPRPERFASVYGRVIPVGANDERTYPKLGRTFRGPAARGRMDPVGFAEARTGFLGPAPTPKQTECWDVARKITPNEGLLDGTRQADHGLLSLGVQQWTIEFDDELTVVLHRLQHVAPDHFDLFFGIRGIGLKTWTEADPASGGEPAPADVDRANPHLRPRARPDTPETWRSIYAAPPVTKWGDAGAGPPDDGVASRVKLYRLDWSTGGTVQAPQPVPGGWAARHAMFGGTLDGSVITFSPLWSGISRLAVTASEDLCVVQLQIAAFRMQRLYDGVAGLYPLVPDPSGKQYPLHRLASSQFMAAALLDSHVNAPGNVRKDLDTAFNRTQIAQKRDLDGTSADDPWLMRMAVNYLGVRRVAPGERGRRDDLLLQLHDGFFEKLDPAPGTFHGWPES</sequence>
<gene>
    <name evidence="2" type="ORF">ACFPCY_41790</name>
</gene>